<evidence type="ECO:0000256" key="1">
    <source>
        <dbReference type="SAM" id="MobiDB-lite"/>
    </source>
</evidence>
<name>A0A9W7GA89_9STRA</name>
<feature type="domain" description="NAD(P)-binding" evidence="2">
    <location>
        <begin position="142"/>
        <end position="240"/>
    </location>
</feature>
<accession>A0A9W7GA89</accession>
<dbReference type="Pfam" id="PF13460">
    <property type="entry name" value="NAD_binding_10"/>
    <property type="match status" value="1"/>
</dbReference>
<proteinExistence type="predicted"/>
<dbReference type="PANTHER" id="PTHR15020">
    <property type="entry name" value="FLAVIN REDUCTASE-RELATED"/>
    <property type="match status" value="1"/>
</dbReference>
<feature type="compositionally biased region" description="Basic and acidic residues" evidence="1">
    <location>
        <begin position="294"/>
        <end position="328"/>
    </location>
</feature>
<dbReference type="InterPro" id="IPR036291">
    <property type="entry name" value="NAD(P)-bd_dom_sf"/>
</dbReference>
<dbReference type="OrthoDB" id="426386at2759"/>
<gene>
    <name evidence="3" type="ORF">TrCOL_g11770</name>
</gene>
<reference evidence="4" key="1">
    <citation type="journal article" date="2023" name="Commun. Biol.">
        <title>Genome analysis of Parmales, the sister group of diatoms, reveals the evolutionary specialization of diatoms from phago-mixotrophs to photoautotrophs.</title>
        <authorList>
            <person name="Ban H."/>
            <person name="Sato S."/>
            <person name="Yoshikawa S."/>
            <person name="Yamada K."/>
            <person name="Nakamura Y."/>
            <person name="Ichinomiya M."/>
            <person name="Sato N."/>
            <person name="Blanc-Mathieu R."/>
            <person name="Endo H."/>
            <person name="Kuwata A."/>
            <person name="Ogata H."/>
        </authorList>
    </citation>
    <scope>NUCLEOTIDE SEQUENCE [LARGE SCALE GENOMIC DNA]</scope>
</reference>
<dbReference type="PANTHER" id="PTHR15020:SF11">
    <property type="entry name" value="OS06G0360300 PROTEIN"/>
    <property type="match status" value="1"/>
</dbReference>
<keyword evidence="4" id="KW-1185">Reference proteome</keyword>
<protein>
    <recommendedName>
        <fullName evidence="2">NAD(P)-binding domain-containing protein</fullName>
    </recommendedName>
</protein>
<comment type="caution">
    <text evidence="3">The sequence shown here is derived from an EMBL/GenBank/DDBJ whole genome shotgun (WGS) entry which is preliminary data.</text>
</comment>
<dbReference type="AlphaFoldDB" id="A0A9W7GA89"/>
<dbReference type="Gene3D" id="3.40.50.720">
    <property type="entry name" value="NAD(P)-binding Rossmann-like Domain"/>
    <property type="match status" value="2"/>
</dbReference>
<dbReference type="Proteomes" id="UP001165065">
    <property type="component" value="Unassembled WGS sequence"/>
</dbReference>
<sequence>MTSSPGSLPNILNSPSRMRSSRTNLFLILILILFEHAHGFHFVVTGGTGRVGQRVVEKLLLENPSDSVTVLTTNPNATSILAPNPKLTIKPYDSNSLIECQPCTLIHCSNDVDLLPEFTATFPKTKPRWFRRSSSSPSPSIVLLSSAGVTRPSWSKKKAQRLSGAADIPIVRLNPGDILNTKFKAEERLRKSGVTYSIVRPVGLKDTWPSGRPILSQSDTAVGRVNLEDLASVLIASASAPDAAYKTFEVQSLTGYPPPNDLTKPLRGLVKDGRRPRDEGYQLLQQLLPGEEQDATKLEMGRSYEEVDSGKVKAREAGAEPTEREKAMARSVEQRAPQ</sequence>
<organism evidence="3 4">
    <name type="scientific">Triparma columacea</name>
    <dbReference type="NCBI Taxonomy" id="722753"/>
    <lineage>
        <taxon>Eukaryota</taxon>
        <taxon>Sar</taxon>
        <taxon>Stramenopiles</taxon>
        <taxon>Ochrophyta</taxon>
        <taxon>Bolidophyceae</taxon>
        <taxon>Parmales</taxon>
        <taxon>Triparmaceae</taxon>
        <taxon>Triparma</taxon>
    </lineage>
</organism>
<dbReference type="InterPro" id="IPR016040">
    <property type="entry name" value="NAD(P)-bd_dom"/>
</dbReference>
<evidence type="ECO:0000259" key="2">
    <source>
        <dbReference type="Pfam" id="PF13460"/>
    </source>
</evidence>
<evidence type="ECO:0000313" key="3">
    <source>
        <dbReference type="EMBL" id="GMI39410.1"/>
    </source>
</evidence>
<dbReference type="SUPFAM" id="SSF51735">
    <property type="entry name" value="NAD(P)-binding Rossmann-fold domains"/>
    <property type="match status" value="1"/>
</dbReference>
<evidence type="ECO:0000313" key="4">
    <source>
        <dbReference type="Proteomes" id="UP001165065"/>
    </source>
</evidence>
<feature type="region of interest" description="Disordered" evidence="1">
    <location>
        <begin position="290"/>
        <end position="338"/>
    </location>
</feature>
<dbReference type="EMBL" id="BRYA01001129">
    <property type="protein sequence ID" value="GMI39410.1"/>
    <property type="molecule type" value="Genomic_DNA"/>
</dbReference>